<reference evidence="1" key="1">
    <citation type="submission" date="2021-03" db="EMBL/GenBank/DDBJ databases">
        <authorList>
            <person name="Bekaert M."/>
        </authorList>
    </citation>
    <scope>NUCLEOTIDE SEQUENCE</scope>
</reference>
<dbReference type="Proteomes" id="UP000683360">
    <property type="component" value="Unassembled WGS sequence"/>
</dbReference>
<protein>
    <submittedName>
        <fullName evidence="1">Uncharacterized protein</fullName>
    </submittedName>
</protein>
<accession>A0A8S3SUJ5</accession>
<evidence type="ECO:0000313" key="2">
    <source>
        <dbReference type="Proteomes" id="UP000683360"/>
    </source>
</evidence>
<dbReference type="PANTHER" id="PTHR47018:SF1">
    <property type="entry name" value="TESMIN_TSO1-LIKE CXC DOMAIN-CONTAINING PROTEIN"/>
    <property type="match status" value="1"/>
</dbReference>
<dbReference type="EMBL" id="CAJPWZ010001811">
    <property type="protein sequence ID" value="CAG2224634.1"/>
    <property type="molecule type" value="Genomic_DNA"/>
</dbReference>
<dbReference type="AlphaFoldDB" id="A0A8S3SUJ5"/>
<evidence type="ECO:0000313" key="1">
    <source>
        <dbReference type="EMBL" id="CAG2224634.1"/>
    </source>
</evidence>
<organism evidence="1 2">
    <name type="scientific">Mytilus edulis</name>
    <name type="common">Blue mussel</name>
    <dbReference type="NCBI Taxonomy" id="6550"/>
    <lineage>
        <taxon>Eukaryota</taxon>
        <taxon>Metazoa</taxon>
        <taxon>Spiralia</taxon>
        <taxon>Lophotrochozoa</taxon>
        <taxon>Mollusca</taxon>
        <taxon>Bivalvia</taxon>
        <taxon>Autobranchia</taxon>
        <taxon>Pteriomorphia</taxon>
        <taxon>Mytilida</taxon>
        <taxon>Mytiloidea</taxon>
        <taxon>Mytilidae</taxon>
        <taxon>Mytilinae</taxon>
        <taxon>Mytilus</taxon>
    </lineage>
</organism>
<name>A0A8S3SUJ5_MYTED</name>
<proteinExistence type="predicted"/>
<dbReference type="PANTHER" id="PTHR47018">
    <property type="entry name" value="CXC DOMAIN-CONTAINING PROTEIN-RELATED"/>
    <property type="match status" value="1"/>
</dbReference>
<sequence>MVAAMLRCFFITNRTNYARWTPAYILDMLNLSETVKSVFMSGEFSIRHKHGALNSIWSDMATDKTIIKDSKGCRGIIGLTRKTPALLRWMLTRHILAHFSSEMRSRSGLATDAEIEHEENKQTAMTRDKKNVSDFIGYRFMHSNMTDPFNVANHH</sequence>
<dbReference type="OrthoDB" id="6168733at2759"/>
<comment type="caution">
    <text evidence="1">The sequence shown here is derived from an EMBL/GenBank/DDBJ whole genome shotgun (WGS) entry which is preliminary data.</text>
</comment>
<keyword evidence="2" id="KW-1185">Reference proteome</keyword>
<gene>
    <name evidence="1" type="ORF">MEDL_37817</name>
</gene>